<evidence type="ECO:0000313" key="3">
    <source>
        <dbReference type="Proteomes" id="UP000022447"/>
    </source>
</evidence>
<proteinExistence type="predicted"/>
<feature type="coiled-coil region" evidence="1">
    <location>
        <begin position="77"/>
        <end position="111"/>
    </location>
</feature>
<dbReference type="RefSeq" id="WP_037266854.1">
    <property type="nucleotide sequence ID" value="NZ_JALZ01000054.1"/>
</dbReference>
<evidence type="ECO:0000256" key="1">
    <source>
        <dbReference type="SAM" id="Coils"/>
    </source>
</evidence>
<protein>
    <submittedName>
        <fullName evidence="2">Uncharacterized protein</fullName>
    </submittedName>
</protein>
<dbReference type="STRING" id="1449350.OCH239_17175"/>
<evidence type="ECO:0000313" key="2">
    <source>
        <dbReference type="EMBL" id="ETX12768.1"/>
    </source>
</evidence>
<keyword evidence="3" id="KW-1185">Reference proteome</keyword>
<sequence>MPAPKTSLTLPDDWQVLLTALEGTDHKVDRLLPLLQLLNDPENPVLNLGQTLADVLWGMSKDLKESSQLRLEMKDLVEKTAAANAKLLEEIEKISKDLQEEREQNKLLRSRVQKVHGLMVSPAG</sequence>
<dbReference type="AlphaFoldDB" id="X7ECC2"/>
<organism evidence="2 3">
    <name type="scientific">Roseivivax halodurans JCM 10272</name>
    <dbReference type="NCBI Taxonomy" id="1449350"/>
    <lineage>
        <taxon>Bacteria</taxon>
        <taxon>Pseudomonadati</taxon>
        <taxon>Pseudomonadota</taxon>
        <taxon>Alphaproteobacteria</taxon>
        <taxon>Rhodobacterales</taxon>
        <taxon>Roseobacteraceae</taxon>
        <taxon>Roseivivax</taxon>
    </lineage>
</organism>
<gene>
    <name evidence="2" type="ORF">OCH239_17175</name>
</gene>
<dbReference type="Proteomes" id="UP000022447">
    <property type="component" value="Unassembled WGS sequence"/>
</dbReference>
<keyword evidence="1" id="KW-0175">Coiled coil</keyword>
<name>X7ECC2_9RHOB</name>
<dbReference type="EMBL" id="JALZ01000054">
    <property type="protein sequence ID" value="ETX12768.1"/>
    <property type="molecule type" value="Genomic_DNA"/>
</dbReference>
<reference evidence="2 3" key="1">
    <citation type="submission" date="2014-01" db="EMBL/GenBank/DDBJ databases">
        <title>Roseivivax halodurans JCM 10272 Genome Sequencing.</title>
        <authorList>
            <person name="Lai Q."/>
            <person name="Li G."/>
            <person name="Shao Z."/>
        </authorList>
    </citation>
    <scope>NUCLEOTIDE SEQUENCE [LARGE SCALE GENOMIC DNA]</scope>
    <source>
        <strain evidence="2 3">JCM 10272</strain>
    </source>
</reference>
<accession>X7ECC2</accession>
<comment type="caution">
    <text evidence="2">The sequence shown here is derived from an EMBL/GenBank/DDBJ whole genome shotgun (WGS) entry which is preliminary data.</text>
</comment>